<protein>
    <submittedName>
        <fullName evidence="1">Uncharacterized protein</fullName>
    </submittedName>
</protein>
<evidence type="ECO:0000313" key="2">
    <source>
        <dbReference type="Proteomes" id="UP000635477"/>
    </source>
</evidence>
<name>A0A8H4XK04_9HYPO</name>
<reference evidence="1" key="2">
    <citation type="submission" date="2020-05" db="EMBL/GenBank/DDBJ databases">
        <authorList>
            <person name="Kim H.-S."/>
            <person name="Proctor R.H."/>
            <person name="Brown D.W."/>
        </authorList>
    </citation>
    <scope>NUCLEOTIDE SEQUENCE</scope>
    <source>
        <strain evidence="1">NRRL 22465</strain>
    </source>
</reference>
<dbReference type="Proteomes" id="UP000635477">
    <property type="component" value="Unassembled WGS sequence"/>
</dbReference>
<sequence>MCWEPQAIFDICGHRARLPHGEISAENREWLFRDGDALVRRCPRAVRTDTVCLDEAVEAYPMLSVNRNVKCDGCKDGFWKTVKTKIMAVVWFRTGWE</sequence>
<gene>
    <name evidence="1" type="ORF">FZEAL_6303</name>
</gene>
<organism evidence="1 2">
    <name type="scientific">Fusarium zealandicum</name>
    <dbReference type="NCBI Taxonomy" id="1053134"/>
    <lineage>
        <taxon>Eukaryota</taxon>
        <taxon>Fungi</taxon>
        <taxon>Dikarya</taxon>
        <taxon>Ascomycota</taxon>
        <taxon>Pezizomycotina</taxon>
        <taxon>Sordariomycetes</taxon>
        <taxon>Hypocreomycetidae</taxon>
        <taxon>Hypocreales</taxon>
        <taxon>Nectriaceae</taxon>
        <taxon>Fusarium</taxon>
        <taxon>Fusarium staphyleae species complex</taxon>
    </lineage>
</organism>
<evidence type="ECO:0000313" key="1">
    <source>
        <dbReference type="EMBL" id="KAF4977115.1"/>
    </source>
</evidence>
<proteinExistence type="predicted"/>
<reference evidence="1" key="1">
    <citation type="journal article" date="2020" name="BMC Genomics">
        <title>Correction to: Identification and distribution of gene clusters required for synthesis of sphingolipid metabolism inhibitors in diverse species of the filamentous fungus Fusarium.</title>
        <authorList>
            <person name="Kim H.S."/>
            <person name="Lohmar J.M."/>
            <person name="Busman M."/>
            <person name="Brown D.W."/>
            <person name="Naumann T.A."/>
            <person name="Divon H.H."/>
            <person name="Lysoe E."/>
            <person name="Uhlig S."/>
            <person name="Proctor R.H."/>
        </authorList>
    </citation>
    <scope>NUCLEOTIDE SEQUENCE</scope>
    <source>
        <strain evidence="1">NRRL 22465</strain>
    </source>
</reference>
<dbReference type="EMBL" id="JABEYC010000459">
    <property type="protein sequence ID" value="KAF4977115.1"/>
    <property type="molecule type" value="Genomic_DNA"/>
</dbReference>
<dbReference type="AlphaFoldDB" id="A0A8H4XK04"/>
<comment type="caution">
    <text evidence="1">The sequence shown here is derived from an EMBL/GenBank/DDBJ whole genome shotgun (WGS) entry which is preliminary data.</text>
</comment>
<keyword evidence="2" id="KW-1185">Reference proteome</keyword>
<accession>A0A8H4XK04</accession>